<gene>
    <name evidence="5" type="ORF">ALC62_04437</name>
</gene>
<dbReference type="CDD" id="cd06127">
    <property type="entry name" value="DEDDh"/>
    <property type="match status" value="1"/>
</dbReference>
<protein>
    <submittedName>
        <fullName evidence="5">DNA polymerase III polC-type</fullName>
    </submittedName>
</protein>
<dbReference type="SMART" id="SM00479">
    <property type="entry name" value="EXOIII"/>
    <property type="match status" value="1"/>
</dbReference>
<keyword evidence="6" id="KW-1185">Reference proteome</keyword>
<dbReference type="PANTHER" id="PTHR30231">
    <property type="entry name" value="DNA POLYMERASE III SUBUNIT EPSILON"/>
    <property type="match status" value="1"/>
</dbReference>
<evidence type="ECO:0000259" key="4">
    <source>
        <dbReference type="SMART" id="SM00479"/>
    </source>
</evidence>
<dbReference type="EMBL" id="KQ977236">
    <property type="protein sequence ID" value="KYN04690.1"/>
    <property type="molecule type" value="Genomic_DNA"/>
</dbReference>
<evidence type="ECO:0000313" key="6">
    <source>
        <dbReference type="Proteomes" id="UP000078542"/>
    </source>
</evidence>
<dbReference type="SUPFAM" id="SSF53098">
    <property type="entry name" value="Ribonuclease H-like"/>
    <property type="match status" value="1"/>
</dbReference>
<dbReference type="InterPro" id="IPR049012">
    <property type="entry name" value="Mutator_transp_dom"/>
</dbReference>
<keyword evidence="3" id="KW-0269">Exonuclease</keyword>
<accession>A0A151IK96</accession>
<feature type="domain" description="Exonuclease" evidence="4">
    <location>
        <begin position="436"/>
        <end position="614"/>
    </location>
</feature>
<reference evidence="5 6" key="1">
    <citation type="submission" date="2016-03" db="EMBL/GenBank/DDBJ databases">
        <title>Cyphomyrmex costatus WGS genome.</title>
        <authorList>
            <person name="Nygaard S."/>
            <person name="Hu H."/>
            <person name="Boomsma J."/>
            <person name="Zhang G."/>
        </authorList>
    </citation>
    <scope>NUCLEOTIDE SEQUENCE [LARGE SCALE GENOMIC DNA]</scope>
    <source>
        <strain evidence="5">MS0001</strain>
        <tissue evidence="5">Whole body</tissue>
    </source>
</reference>
<evidence type="ECO:0000313" key="5">
    <source>
        <dbReference type="EMBL" id="KYN04690.1"/>
    </source>
</evidence>
<dbReference type="GO" id="GO:0003676">
    <property type="term" value="F:nucleic acid binding"/>
    <property type="evidence" value="ECO:0007669"/>
    <property type="project" value="InterPro"/>
</dbReference>
<evidence type="ECO:0000256" key="1">
    <source>
        <dbReference type="ARBA" id="ARBA00022722"/>
    </source>
</evidence>
<dbReference type="Pfam" id="PF00929">
    <property type="entry name" value="RNase_T"/>
    <property type="match status" value="1"/>
</dbReference>
<keyword evidence="2" id="KW-0378">Hydrolase</keyword>
<sequence length="720" mass="81625">MKKKQEEWHTTPVEKKYPCEGSRVVNLKILGKNLKCRKCEKVLSLEDVVEERRSGLHCKLIIKCNVCSLLTEVATEEQHNVCDESNHFLKAKVHNDVNTNAVLGAVHAGIGCTQLNKILACLNVPNISPKMYKQYEQEVGPAIEGATQDSCKKSASEERKLVIDKIEELRDVLKCHMCDMGHSSNDHDCRKNDNGSAKSMEADVGEELINRSNILKEANLNVKVLVGDEDKVAVRCIPYHLYNIHENCGTWCKSKNKENAGLSKQKFIITDENLHEEIKTIFNVYADNASKYCVPASSQANESLNSIISQQLPKNKSYSTTNSADFRVASAIALKNEGSVYLTQVKARLGLPKSQHLEEYCEKVDNTRIKKAARSKEYEFKKRRLQLSENRENLRKNVESQEGITYQGNISFETNSQSTVLSPVSESVVLTLENCKIIFFDLETSGRKKTSDILQIVAKVDEQTFSVYIQPTQTIDEEASKVNGLENIGNVLYLKGKKCDTVSMTDALLSFHEFLSKFSDACILTAHNAGFDVSFLIREIEKYFLAQDFQKIIYGFFDTLKLFRKKFPARKGNGMFTLSKLAQDFLKNDESTENFHEALYDVTVLQHLVTSLLKTDDLLRYSVDYVTSINKSILNKQINLRTKSFLPLRGEVSDYLIKKLAASGLTFQDLLQKYTDSEEKGLMLLLTDKQNNKPVIRIKKDTLTKLIDCIKKYQVKNTKL</sequence>
<evidence type="ECO:0000256" key="2">
    <source>
        <dbReference type="ARBA" id="ARBA00022801"/>
    </source>
</evidence>
<dbReference type="PANTHER" id="PTHR30231:SF4">
    <property type="entry name" value="PROTEIN NEN2"/>
    <property type="match status" value="1"/>
</dbReference>
<dbReference type="AlphaFoldDB" id="A0A151IK96"/>
<dbReference type="InterPro" id="IPR012337">
    <property type="entry name" value="RNaseH-like_sf"/>
</dbReference>
<name>A0A151IK96_9HYME</name>
<keyword evidence="1" id="KW-0540">Nuclease</keyword>
<dbReference type="GO" id="GO:0008408">
    <property type="term" value="F:3'-5' exonuclease activity"/>
    <property type="evidence" value="ECO:0007669"/>
    <property type="project" value="TreeGrafter"/>
</dbReference>
<dbReference type="STRING" id="456900.A0A151IK96"/>
<dbReference type="Proteomes" id="UP000078542">
    <property type="component" value="Unassembled WGS sequence"/>
</dbReference>
<dbReference type="Pfam" id="PF20700">
    <property type="entry name" value="Mutator"/>
    <property type="match status" value="2"/>
</dbReference>
<evidence type="ECO:0000256" key="3">
    <source>
        <dbReference type="ARBA" id="ARBA00022839"/>
    </source>
</evidence>
<dbReference type="Gene3D" id="3.30.420.10">
    <property type="entry name" value="Ribonuclease H-like superfamily/Ribonuclease H"/>
    <property type="match status" value="1"/>
</dbReference>
<dbReference type="InterPro" id="IPR013520">
    <property type="entry name" value="Ribonucl_H"/>
</dbReference>
<organism evidence="5 6">
    <name type="scientific">Cyphomyrmex costatus</name>
    <dbReference type="NCBI Taxonomy" id="456900"/>
    <lineage>
        <taxon>Eukaryota</taxon>
        <taxon>Metazoa</taxon>
        <taxon>Ecdysozoa</taxon>
        <taxon>Arthropoda</taxon>
        <taxon>Hexapoda</taxon>
        <taxon>Insecta</taxon>
        <taxon>Pterygota</taxon>
        <taxon>Neoptera</taxon>
        <taxon>Endopterygota</taxon>
        <taxon>Hymenoptera</taxon>
        <taxon>Apocrita</taxon>
        <taxon>Aculeata</taxon>
        <taxon>Formicoidea</taxon>
        <taxon>Formicidae</taxon>
        <taxon>Myrmicinae</taxon>
        <taxon>Cyphomyrmex</taxon>
    </lineage>
</organism>
<dbReference type="InterPro" id="IPR036397">
    <property type="entry name" value="RNaseH_sf"/>
</dbReference>
<proteinExistence type="predicted"/>